<feature type="domain" description="Alpha galactosidase C-terminal" evidence="4">
    <location>
        <begin position="207"/>
        <end position="270"/>
    </location>
</feature>
<gene>
    <name evidence="5" type="ORF">K0U00_40415</name>
</gene>
<keyword evidence="6" id="KW-1185">Reference proteome</keyword>
<dbReference type="InterPro" id="IPR013785">
    <property type="entry name" value="Aldolase_TIM"/>
</dbReference>
<dbReference type="InterPro" id="IPR041233">
    <property type="entry name" value="Melibiase_C"/>
</dbReference>
<evidence type="ECO:0000256" key="1">
    <source>
        <dbReference type="ARBA" id="ARBA00022801"/>
    </source>
</evidence>
<feature type="non-terminal residue" evidence="5">
    <location>
        <position position="1"/>
    </location>
</feature>
<dbReference type="Gene3D" id="2.60.40.1180">
    <property type="entry name" value="Golgi alpha-mannosidase II"/>
    <property type="match status" value="1"/>
</dbReference>
<dbReference type="InterPro" id="IPR013780">
    <property type="entry name" value="Glyco_hydro_b"/>
</dbReference>
<dbReference type="Gene3D" id="3.20.20.70">
    <property type="entry name" value="Aldolase class I"/>
    <property type="match status" value="1"/>
</dbReference>
<dbReference type="Proteomes" id="UP001519887">
    <property type="component" value="Unassembled WGS sequence"/>
</dbReference>
<dbReference type="SUPFAM" id="SSF51445">
    <property type="entry name" value="(Trans)glycosidases"/>
    <property type="match status" value="1"/>
</dbReference>
<accession>A0ABS7CHD0</accession>
<dbReference type="SUPFAM" id="SSF51011">
    <property type="entry name" value="Glycosyl hydrolase domain"/>
    <property type="match status" value="1"/>
</dbReference>
<comment type="caution">
    <text evidence="5">The sequence shown here is derived from an EMBL/GenBank/DDBJ whole genome shotgun (WGS) entry which is preliminary data.</text>
</comment>
<evidence type="ECO:0000313" key="5">
    <source>
        <dbReference type="EMBL" id="MBW7460346.1"/>
    </source>
</evidence>
<name>A0ABS7CHD0_9BACL</name>
<reference evidence="5 6" key="1">
    <citation type="submission" date="2021-07" db="EMBL/GenBank/DDBJ databases">
        <title>Paenibacillus radiodurans sp. nov., isolated from the southeastern edge of Tengger Desert.</title>
        <authorList>
            <person name="Zhang G."/>
        </authorList>
    </citation>
    <scope>NUCLEOTIDE SEQUENCE [LARGE SCALE GENOMIC DNA]</scope>
    <source>
        <strain evidence="5 6">CCM 7311</strain>
    </source>
</reference>
<keyword evidence="2" id="KW-0326">Glycosidase</keyword>
<protein>
    <recommendedName>
        <fullName evidence="4">Alpha galactosidase C-terminal domain-containing protein</fullName>
    </recommendedName>
</protein>
<proteinExistence type="predicted"/>
<evidence type="ECO:0000256" key="3">
    <source>
        <dbReference type="SAM" id="MobiDB-lite"/>
    </source>
</evidence>
<dbReference type="EMBL" id="JAHZIK010002170">
    <property type="protein sequence ID" value="MBW7460346.1"/>
    <property type="molecule type" value="Genomic_DNA"/>
</dbReference>
<dbReference type="InterPro" id="IPR017853">
    <property type="entry name" value="GH"/>
</dbReference>
<organism evidence="5 6">
    <name type="scientific">Paenibacillus sepulcri</name>
    <dbReference type="NCBI Taxonomy" id="359917"/>
    <lineage>
        <taxon>Bacteria</taxon>
        <taxon>Bacillati</taxon>
        <taxon>Bacillota</taxon>
        <taxon>Bacilli</taxon>
        <taxon>Bacillales</taxon>
        <taxon>Paenibacillaceae</taxon>
        <taxon>Paenibacillus</taxon>
    </lineage>
</organism>
<feature type="compositionally biased region" description="Gly residues" evidence="3">
    <location>
        <begin position="282"/>
        <end position="324"/>
    </location>
</feature>
<dbReference type="Pfam" id="PF17801">
    <property type="entry name" value="Melibiase_C"/>
    <property type="match status" value="1"/>
</dbReference>
<evidence type="ECO:0000256" key="2">
    <source>
        <dbReference type="ARBA" id="ARBA00023295"/>
    </source>
</evidence>
<sequence>AYAVDPTHPGAKERMDYYLNKFKSLGFEYIKLDFLTHGSLEGSHYDPLVETGTQAYNMGMAYVNSLVADSMFISTSIAPMFPSQYAHSRRIATDTFGSISDTEFELNALTYGWWQNGTIYPYMDPDHMALTRAGSLEEARSRVNSAVITGTVFLDSDDFHDAKAQEYGEALLTNTDVLNLARKGEAFRSVEGNTGSKASDTFVLNDNGTYYLAVFNYSGSATEKTVDLARAGLAGDVAYETLNLWNGETSQTEGTLLVNLEAMASKLFRLSAPDSGDDNGDGDGGTGGDPGDGGDGGNGGDPGDGGDGGNGGNPGDGGNGGNGG</sequence>
<keyword evidence="1" id="KW-0378">Hydrolase</keyword>
<feature type="region of interest" description="Disordered" evidence="3">
    <location>
        <begin position="270"/>
        <end position="324"/>
    </location>
</feature>
<evidence type="ECO:0000259" key="4">
    <source>
        <dbReference type="Pfam" id="PF17801"/>
    </source>
</evidence>
<evidence type="ECO:0000313" key="6">
    <source>
        <dbReference type="Proteomes" id="UP001519887"/>
    </source>
</evidence>
<feature type="non-terminal residue" evidence="5">
    <location>
        <position position="324"/>
    </location>
</feature>